<dbReference type="InterPro" id="IPR055469">
    <property type="entry name" value="DUF7041"/>
</dbReference>
<dbReference type="GeneID" id="20315377"/>
<evidence type="ECO:0000259" key="1">
    <source>
        <dbReference type="Pfam" id="PF23055"/>
    </source>
</evidence>
<dbReference type="OrthoDB" id="6251906at2759"/>
<dbReference type="AlphaFoldDB" id="A0A075A3Q2"/>
<dbReference type="PANTHER" id="PTHR33327:SF3">
    <property type="entry name" value="RNA-DIRECTED DNA POLYMERASE"/>
    <property type="match status" value="1"/>
</dbReference>
<dbReference type="Pfam" id="PF23055">
    <property type="entry name" value="DUF7041"/>
    <property type="match status" value="1"/>
</dbReference>
<evidence type="ECO:0000313" key="2">
    <source>
        <dbReference type="EMBL" id="KER32912.1"/>
    </source>
</evidence>
<protein>
    <recommendedName>
        <fullName evidence="1">DUF7041 domain-containing protein</fullName>
    </recommendedName>
</protein>
<dbReference type="Proteomes" id="UP000054324">
    <property type="component" value="Unassembled WGS sequence"/>
</dbReference>
<reference evidence="2 3" key="1">
    <citation type="submission" date="2013-11" db="EMBL/GenBank/DDBJ databases">
        <title>Opisthorchis viverrini - life in the bile duct.</title>
        <authorList>
            <person name="Young N.D."/>
            <person name="Nagarajan N."/>
            <person name="Lin S.J."/>
            <person name="Korhonen P.K."/>
            <person name="Jex A.R."/>
            <person name="Hall R.S."/>
            <person name="Safavi-Hemami H."/>
            <person name="Kaewkong W."/>
            <person name="Bertrand D."/>
            <person name="Gao S."/>
            <person name="Seet Q."/>
            <person name="Wongkham S."/>
            <person name="Teh B.T."/>
            <person name="Wongkham C."/>
            <person name="Intapan P.M."/>
            <person name="Maleewong W."/>
            <person name="Yang X."/>
            <person name="Hu M."/>
            <person name="Wang Z."/>
            <person name="Hofmann A."/>
            <person name="Sternberg P.W."/>
            <person name="Tan P."/>
            <person name="Wang J."/>
            <person name="Gasser R.B."/>
        </authorList>
    </citation>
    <scope>NUCLEOTIDE SEQUENCE [LARGE SCALE GENOMIC DNA]</scope>
</reference>
<dbReference type="EMBL" id="KL596630">
    <property type="protein sequence ID" value="KER32912.1"/>
    <property type="molecule type" value="Genomic_DNA"/>
</dbReference>
<keyword evidence="3" id="KW-1185">Reference proteome</keyword>
<dbReference type="RefSeq" id="XP_009163414.1">
    <property type="nucleotide sequence ID" value="XM_009165150.1"/>
</dbReference>
<proteinExistence type="predicted"/>
<name>A0A075A3Q2_OPIVI</name>
<dbReference type="STRING" id="6198.A0A075A3Q2"/>
<dbReference type="CTD" id="20315377"/>
<accession>A0A075A3Q2</accession>
<gene>
    <name evidence="2" type="ORF">T265_01189</name>
</gene>
<evidence type="ECO:0000313" key="3">
    <source>
        <dbReference type="Proteomes" id="UP000054324"/>
    </source>
</evidence>
<sequence length="189" mass="21536">MSPTNYQRARYEVTQIFSLLSENVIHCQQLHLSNPPNFEVWANTQFNLASDNSIGFNYGCLQEDFIDRSKLGDQVSNATTKPKFKGMASEQTATPEIDNVVYVKLPEFGVRDPRLWFAQLEAIFESRRITSQSSRYNCVVGCLPHFVAREVSDLTYTRPSTDPYDALKTVIVSRTASSDEQNLRKLLSR</sequence>
<organism evidence="2 3">
    <name type="scientific">Opisthorchis viverrini</name>
    <name type="common">Southeast Asian liver fluke</name>
    <dbReference type="NCBI Taxonomy" id="6198"/>
    <lineage>
        <taxon>Eukaryota</taxon>
        <taxon>Metazoa</taxon>
        <taxon>Spiralia</taxon>
        <taxon>Lophotrochozoa</taxon>
        <taxon>Platyhelminthes</taxon>
        <taxon>Trematoda</taxon>
        <taxon>Digenea</taxon>
        <taxon>Opisthorchiida</taxon>
        <taxon>Opisthorchiata</taxon>
        <taxon>Opisthorchiidae</taxon>
        <taxon>Opisthorchis</taxon>
    </lineage>
</organism>
<dbReference type="KEGG" id="ovi:T265_01189"/>
<dbReference type="PANTHER" id="PTHR33327">
    <property type="entry name" value="ENDONUCLEASE"/>
    <property type="match status" value="1"/>
</dbReference>
<feature type="domain" description="DUF7041" evidence="1">
    <location>
        <begin position="105"/>
        <end position="187"/>
    </location>
</feature>